<dbReference type="AlphaFoldDB" id="A0A9P3UKJ9"/>
<evidence type="ECO:0000259" key="3">
    <source>
        <dbReference type="Pfam" id="PF00857"/>
    </source>
</evidence>
<evidence type="ECO:0000313" key="4">
    <source>
        <dbReference type="EMBL" id="GLB34451.1"/>
    </source>
</evidence>
<organism evidence="4 5">
    <name type="scientific">Lyophyllum shimeji</name>
    <name type="common">Hon-shimeji</name>
    <name type="synonym">Tricholoma shimeji</name>
    <dbReference type="NCBI Taxonomy" id="47721"/>
    <lineage>
        <taxon>Eukaryota</taxon>
        <taxon>Fungi</taxon>
        <taxon>Dikarya</taxon>
        <taxon>Basidiomycota</taxon>
        <taxon>Agaricomycotina</taxon>
        <taxon>Agaricomycetes</taxon>
        <taxon>Agaricomycetidae</taxon>
        <taxon>Agaricales</taxon>
        <taxon>Tricholomatineae</taxon>
        <taxon>Lyophyllaceae</taxon>
        <taxon>Lyophyllum</taxon>
    </lineage>
</organism>
<feature type="domain" description="Isochorismatase-like" evidence="3">
    <location>
        <begin position="10"/>
        <end position="192"/>
    </location>
</feature>
<name>A0A9P3UKJ9_LYOSH</name>
<keyword evidence="5" id="KW-1185">Reference proteome</keyword>
<sequence>MSALMLPEATALLVVDVQQGFKRPPYKDLESSTPACIPNIARIIAAFRAASLPVIHIRHHSKDPSSPFHRRNCPEGAAVEPDAAERPGEPVFIKNVNSSFIGTGLEAHLRARGITTLVVVGLTTAHCVSTTVRMAGNLGWEVYLPRDATSMFGRKNAPGAQEGRREFDAQTMHEVALAELHEEFATVVTTEDIIGAVKEVGK</sequence>
<dbReference type="PANTHER" id="PTHR43540:SF1">
    <property type="entry name" value="ISOCHORISMATASE HYDROLASE"/>
    <property type="match status" value="1"/>
</dbReference>
<protein>
    <submittedName>
        <fullName evidence="4">Isochorismatase family protein</fullName>
    </submittedName>
</protein>
<dbReference type="EMBL" id="BRPK01000002">
    <property type="protein sequence ID" value="GLB34451.1"/>
    <property type="molecule type" value="Genomic_DNA"/>
</dbReference>
<evidence type="ECO:0000256" key="2">
    <source>
        <dbReference type="ARBA" id="ARBA00022801"/>
    </source>
</evidence>
<comment type="similarity">
    <text evidence="1">Belongs to the isochorismatase family.</text>
</comment>
<reference evidence="4" key="1">
    <citation type="submission" date="2022-07" db="EMBL/GenBank/DDBJ databases">
        <title>The genome of Lyophyllum shimeji provides insight into the initial evolution of ectomycorrhizal fungal genome.</title>
        <authorList>
            <person name="Kobayashi Y."/>
            <person name="Shibata T."/>
            <person name="Hirakawa H."/>
            <person name="Shigenobu S."/>
            <person name="Nishiyama T."/>
            <person name="Yamada A."/>
            <person name="Hasebe M."/>
            <person name="Kawaguchi M."/>
        </authorList>
    </citation>
    <scope>NUCLEOTIDE SEQUENCE</scope>
    <source>
        <strain evidence="4">AT787</strain>
    </source>
</reference>
<dbReference type="PANTHER" id="PTHR43540">
    <property type="entry name" value="PEROXYUREIDOACRYLATE/UREIDOACRYLATE AMIDOHYDROLASE-RELATED"/>
    <property type="match status" value="1"/>
</dbReference>
<dbReference type="OrthoDB" id="167809at2759"/>
<dbReference type="GO" id="GO:0016787">
    <property type="term" value="F:hydrolase activity"/>
    <property type="evidence" value="ECO:0007669"/>
    <property type="project" value="UniProtKB-KW"/>
</dbReference>
<proteinExistence type="inferred from homology"/>
<dbReference type="SUPFAM" id="SSF52499">
    <property type="entry name" value="Isochorismatase-like hydrolases"/>
    <property type="match status" value="1"/>
</dbReference>
<keyword evidence="2" id="KW-0378">Hydrolase</keyword>
<comment type="caution">
    <text evidence="4">The sequence shown here is derived from an EMBL/GenBank/DDBJ whole genome shotgun (WGS) entry which is preliminary data.</text>
</comment>
<dbReference type="InterPro" id="IPR036380">
    <property type="entry name" value="Isochorismatase-like_sf"/>
</dbReference>
<dbReference type="InterPro" id="IPR000868">
    <property type="entry name" value="Isochorismatase-like_dom"/>
</dbReference>
<gene>
    <name evidence="4" type="ORF">LshimejAT787_0200160</name>
</gene>
<dbReference type="Proteomes" id="UP001063166">
    <property type="component" value="Unassembled WGS sequence"/>
</dbReference>
<evidence type="ECO:0000313" key="5">
    <source>
        <dbReference type="Proteomes" id="UP001063166"/>
    </source>
</evidence>
<evidence type="ECO:0000256" key="1">
    <source>
        <dbReference type="ARBA" id="ARBA00006336"/>
    </source>
</evidence>
<dbReference type="InterPro" id="IPR050272">
    <property type="entry name" value="Isochorismatase-like_hydrls"/>
</dbReference>
<dbReference type="Pfam" id="PF00857">
    <property type="entry name" value="Isochorismatase"/>
    <property type="match status" value="1"/>
</dbReference>
<dbReference type="Gene3D" id="3.40.50.850">
    <property type="entry name" value="Isochorismatase-like"/>
    <property type="match status" value="1"/>
</dbReference>
<accession>A0A9P3UKJ9</accession>